<evidence type="ECO:0000313" key="2">
    <source>
        <dbReference type="Proteomes" id="UP000006706"/>
    </source>
</evidence>
<name>A2QDW7_ASPNC</name>
<accession>A2QDW7</accession>
<sequence>MAFNSQPWKSVQSLTVVIDWSTF</sequence>
<dbReference type="Proteomes" id="UP000006706">
    <property type="component" value="Chromosome 4R"/>
</dbReference>
<protein>
    <submittedName>
        <fullName evidence="1">Contig An02c0270, genomic contig</fullName>
    </submittedName>
</protein>
<dbReference type="HOGENOM" id="CLU_3423257_0_0_1"/>
<dbReference type="VEuPathDB" id="FungiDB:An02g08550"/>
<dbReference type="AlphaFoldDB" id="A2QDW7"/>
<proteinExistence type="predicted"/>
<gene>
    <name evidence="1" type="ORF">An02g08550</name>
</gene>
<organism evidence="1 2">
    <name type="scientific">Aspergillus niger (strain ATCC MYA-4892 / CBS 513.88 / FGSC A1513)</name>
    <dbReference type="NCBI Taxonomy" id="425011"/>
    <lineage>
        <taxon>Eukaryota</taxon>
        <taxon>Fungi</taxon>
        <taxon>Dikarya</taxon>
        <taxon>Ascomycota</taxon>
        <taxon>Pezizomycotina</taxon>
        <taxon>Eurotiomycetes</taxon>
        <taxon>Eurotiomycetidae</taxon>
        <taxon>Eurotiales</taxon>
        <taxon>Aspergillaceae</taxon>
        <taxon>Aspergillus</taxon>
        <taxon>Aspergillus subgen. Circumdati</taxon>
    </lineage>
</organism>
<reference evidence="1 2" key="1">
    <citation type="journal article" date="2007" name="Nat. Biotechnol.">
        <title>Genome sequencing and analysis of the versatile cell factory Aspergillus niger CBS 513.88.</title>
        <authorList>
            <person name="Pel H.J."/>
            <person name="de Winde J.H."/>
            <person name="Archer D.B."/>
            <person name="Dyer P.S."/>
            <person name="Hofmann G."/>
            <person name="Schaap P.J."/>
            <person name="Turner G."/>
            <person name="de Vries R.P."/>
            <person name="Albang R."/>
            <person name="Albermann K."/>
            <person name="Andersen M.R."/>
            <person name="Bendtsen J.D."/>
            <person name="Benen J.A."/>
            <person name="van den Berg M."/>
            <person name="Breestraat S."/>
            <person name="Caddick M.X."/>
            <person name="Contreras R."/>
            <person name="Cornell M."/>
            <person name="Coutinho P.M."/>
            <person name="Danchin E.G."/>
            <person name="Debets A.J."/>
            <person name="Dekker P."/>
            <person name="van Dijck P.W."/>
            <person name="van Dijk A."/>
            <person name="Dijkhuizen L."/>
            <person name="Driessen A.J."/>
            <person name="d'Enfert C."/>
            <person name="Geysens S."/>
            <person name="Goosen C."/>
            <person name="Groot G.S."/>
            <person name="de Groot P.W."/>
            <person name="Guillemette T."/>
            <person name="Henrissat B."/>
            <person name="Herweijer M."/>
            <person name="van den Hombergh J.P."/>
            <person name="van den Hondel C.A."/>
            <person name="van der Heijden R.T."/>
            <person name="van der Kaaij R.M."/>
            <person name="Klis F.M."/>
            <person name="Kools H.J."/>
            <person name="Kubicek C.P."/>
            <person name="van Kuyk P.A."/>
            <person name="Lauber J."/>
            <person name="Lu X."/>
            <person name="van der Maarel M.J."/>
            <person name="Meulenberg R."/>
            <person name="Menke H."/>
            <person name="Mortimer M.A."/>
            <person name="Nielsen J."/>
            <person name="Oliver S.G."/>
            <person name="Olsthoorn M."/>
            <person name="Pal K."/>
            <person name="van Peij N.N."/>
            <person name="Ram A.F."/>
            <person name="Rinas U."/>
            <person name="Roubos J.A."/>
            <person name="Sagt C.M."/>
            <person name="Schmoll M."/>
            <person name="Sun J."/>
            <person name="Ussery D."/>
            <person name="Varga J."/>
            <person name="Vervecken W."/>
            <person name="van de Vondervoort P.J."/>
            <person name="Wedler H."/>
            <person name="Wosten H.A."/>
            <person name="Zeng A.P."/>
            <person name="van Ooyen A.J."/>
            <person name="Visser J."/>
            <person name="Stam H."/>
        </authorList>
    </citation>
    <scope>NUCLEOTIDE SEQUENCE [LARGE SCALE GENOMIC DNA]</scope>
    <source>
        <strain evidence="2">CBS 513.88 / FGSC A1513 / ATCC MYA-4892</strain>
    </source>
</reference>
<dbReference type="EMBL" id="AM270022">
    <property type="protein sequence ID" value="CAK44263.1"/>
    <property type="molecule type" value="Genomic_DNA"/>
</dbReference>
<keyword evidence="2" id="KW-1185">Reference proteome</keyword>
<evidence type="ECO:0000313" key="1">
    <source>
        <dbReference type="EMBL" id="CAK44263.1"/>
    </source>
</evidence>